<name>A0A6J8C9S4_MYTCO</name>
<feature type="compositionally biased region" description="Polar residues" evidence="1">
    <location>
        <begin position="218"/>
        <end position="227"/>
    </location>
</feature>
<dbReference type="EMBL" id="CACVKT020004943">
    <property type="protein sequence ID" value="CAC5392291.1"/>
    <property type="molecule type" value="Genomic_DNA"/>
</dbReference>
<evidence type="ECO:0000256" key="1">
    <source>
        <dbReference type="SAM" id="MobiDB-lite"/>
    </source>
</evidence>
<feature type="compositionally biased region" description="Basic and acidic residues" evidence="1">
    <location>
        <begin position="156"/>
        <end position="175"/>
    </location>
</feature>
<feature type="compositionally biased region" description="Basic and acidic residues" evidence="1">
    <location>
        <begin position="188"/>
        <end position="215"/>
    </location>
</feature>
<accession>A0A6J8C9S4</accession>
<feature type="region of interest" description="Disordered" evidence="1">
    <location>
        <begin position="188"/>
        <end position="284"/>
    </location>
</feature>
<dbReference type="AlphaFoldDB" id="A0A6J8C9S4"/>
<feature type="region of interest" description="Disordered" evidence="1">
    <location>
        <begin position="83"/>
        <end position="175"/>
    </location>
</feature>
<feature type="compositionally biased region" description="Basic and acidic residues" evidence="1">
    <location>
        <begin position="342"/>
        <end position="361"/>
    </location>
</feature>
<feature type="region of interest" description="Disordered" evidence="1">
    <location>
        <begin position="305"/>
        <end position="361"/>
    </location>
</feature>
<protein>
    <submittedName>
        <fullName evidence="2">Uncharacterized protein</fullName>
    </submittedName>
</protein>
<feature type="compositionally biased region" description="Polar residues" evidence="1">
    <location>
        <begin position="107"/>
        <end position="118"/>
    </location>
</feature>
<feature type="compositionally biased region" description="Basic and acidic residues" evidence="1">
    <location>
        <begin position="83"/>
        <end position="106"/>
    </location>
</feature>
<sequence length="1060" mass="122165">MRCFASVDLSDLSSFGPWARIAVYCGYSITKASLECLQTWCYRKGVLTPKSHETEDKSCTRKQKEYEGTLNDKGVILEQIESETHDQLSEDTNVKEQISKSTKSDITDQTVSGDNISLRNEKTGQHDKQMNAKKRRLHNGVKDKTKPDLNQNVDRNNIEDENKEHAATEKSKKEYKGTLNDKRVILEETESETHDQLSEDTNVKEQISKSTKSDTTDQTLSGDNISLRNEKTGQHDKQVNAKKRRLHNGGKDKTKPDLNQNVDRNNIEDENKEHAATEKSKKEYKGTLNDKGIILEEIESETHDQLLEDTDHDKQVNAKKRRLHNGVKDKTKPDLNQNVDRNNIEDENKEHAATEKSRREYKGTLNDKRVILETHETDEDHSYIAETIPESISKNQTITPETTECSLGMKLPNKYFETNVPKTDYFYIPYHQWNKLCKTQKGRCFASGSWEHLIYDGIRLTNPYCVYMFQWHRVSIANKRKPNRPSPLFRGEGLCRFTHCKNKCTFAMTPDKLVTIKLDSEVKHDVTESHARPIRGVQRKEIQEKLRHGQKPYKLYLSNFKNTPNDVKVAGNFSSFGNSKHTFQQIATESHYSNKLDQSEFESLLKMSWKIEEDICTKKVPGFVRHISILPPYVMYWSETGIRIWHNKAKQDVVYWDATGTVISPRGDGNKFYYYELACRNPTPGECIIPVSSVISTLHSTPLIRFWLSVSEFRRSEKKIFGHSNSSVPYQITSDRSMAFIQAGLSEFNNEDMDGFRARAWRIVSGNAKQDDFAGTFPHACLSHVMASFRKVALEHYNANFEFGMYCFSLILNSVSLKEASQSLKAVYYVLSTKVLDQKTIQHMNEINLKISNFPIEIESIENCYEDTYTNEDQSIFSENINPDHHTEEDFLNRSTRNEFSHWSKEILRNVHEEIDESIFVEVQGNKRYSTTIADKIQKLFMPTFPLWSNLLLGDLSRHGMSDVYSSFKIPNKIERGNSGIEKRFQVLKDIAFDGRTTKKLDEFSANLQEHITAVQDVAILQTVKKGGKKVSRIGRSSKTIEEMWDKKKTTSTKIIKGKY</sequence>
<evidence type="ECO:0000313" key="2">
    <source>
        <dbReference type="EMBL" id="CAC5392291.1"/>
    </source>
</evidence>
<keyword evidence="3" id="KW-1185">Reference proteome</keyword>
<feature type="compositionally biased region" description="Basic and acidic residues" evidence="1">
    <location>
        <begin position="228"/>
        <end position="239"/>
    </location>
</feature>
<proteinExistence type="predicted"/>
<feature type="compositionally biased region" description="Basic and acidic residues" evidence="1">
    <location>
        <begin position="119"/>
        <end position="130"/>
    </location>
</feature>
<evidence type="ECO:0000313" key="3">
    <source>
        <dbReference type="Proteomes" id="UP000507470"/>
    </source>
</evidence>
<dbReference type="OrthoDB" id="413122at2759"/>
<reference evidence="2 3" key="1">
    <citation type="submission" date="2020-06" db="EMBL/GenBank/DDBJ databases">
        <authorList>
            <person name="Li R."/>
            <person name="Bekaert M."/>
        </authorList>
    </citation>
    <scope>NUCLEOTIDE SEQUENCE [LARGE SCALE GENOMIC DNA]</scope>
    <source>
        <strain evidence="3">wild</strain>
    </source>
</reference>
<organism evidence="2 3">
    <name type="scientific">Mytilus coruscus</name>
    <name type="common">Sea mussel</name>
    <dbReference type="NCBI Taxonomy" id="42192"/>
    <lineage>
        <taxon>Eukaryota</taxon>
        <taxon>Metazoa</taxon>
        <taxon>Spiralia</taxon>
        <taxon>Lophotrochozoa</taxon>
        <taxon>Mollusca</taxon>
        <taxon>Bivalvia</taxon>
        <taxon>Autobranchia</taxon>
        <taxon>Pteriomorphia</taxon>
        <taxon>Mytilida</taxon>
        <taxon>Mytiloidea</taxon>
        <taxon>Mytilidae</taxon>
        <taxon>Mytilinae</taxon>
        <taxon>Mytilus</taxon>
    </lineage>
</organism>
<feature type="compositionally biased region" description="Basic and acidic residues" evidence="1">
    <location>
        <begin position="305"/>
        <end position="316"/>
    </location>
</feature>
<gene>
    <name evidence="2" type="ORF">MCOR_27234</name>
</gene>
<feature type="compositionally biased region" description="Basic and acidic residues" evidence="1">
    <location>
        <begin position="265"/>
        <end position="284"/>
    </location>
</feature>
<dbReference type="Proteomes" id="UP000507470">
    <property type="component" value="Unassembled WGS sequence"/>
</dbReference>